<protein>
    <recommendedName>
        <fullName evidence="4">Lipoprotein</fullName>
    </recommendedName>
</protein>
<sequence>MKHAKKTLTAFLFFLVALLAGNLAFAAPSASKDALSRKFIAFYCFDGTGKVTPSLRNLWQRQVRQAYPRVSYTFLDDPTILQKGRDGLISLVQSGDELTTGDLERVAVATESDVVAVMVVHTMESYYVEALFPFWEDGPETYVRTLSAADFYLYRKEDGKFKKKFLRKVETKDAALATAPEKEIQYALSDFARSFEGLPLI</sequence>
<comment type="caution">
    <text evidence="2">The sequence shown here is derived from an EMBL/GenBank/DDBJ whole genome shotgun (WGS) entry which is preliminary data.</text>
</comment>
<evidence type="ECO:0000256" key="1">
    <source>
        <dbReference type="SAM" id="SignalP"/>
    </source>
</evidence>
<dbReference type="EMBL" id="JAGZCZ010000007">
    <property type="protein sequence ID" value="MBS5520080.1"/>
    <property type="molecule type" value="Genomic_DNA"/>
</dbReference>
<evidence type="ECO:0000313" key="3">
    <source>
        <dbReference type="Proteomes" id="UP000754226"/>
    </source>
</evidence>
<feature type="chain" id="PRO_5037715019" description="Lipoprotein" evidence="1">
    <location>
        <begin position="27"/>
        <end position="201"/>
    </location>
</feature>
<organism evidence="2 3">
    <name type="scientific">Acidaminococcus intestini</name>
    <dbReference type="NCBI Taxonomy" id="187327"/>
    <lineage>
        <taxon>Bacteria</taxon>
        <taxon>Bacillati</taxon>
        <taxon>Bacillota</taxon>
        <taxon>Negativicutes</taxon>
        <taxon>Acidaminococcales</taxon>
        <taxon>Acidaminococcaceae</taxon>
        <taxon>Acidaminococcus</taxon>
    </lineage>
</organism>
<dbReference type="Proteomes" id="UP000754226">
    <property type="component" value="Unassembled WGS sequence"/>
</dbReference>
<feature type="signal peptide" evidence="1">
    <location>
        <begin position="1"/>
        <end position="26"/>
    </location>
</feature>
<gene>
    <name evidence="2" type="ORF">KHX13_07115</name>
</gene>
<proteinExistence type="predicted"/>
<keyword evidence="1" id="KW-0732">Signal</keyword>
<dbReference type="AlphaFoldDB" id="A0A943EKM3"/>
<evidence type="ECO:0008006" key="4">
    <source>
        <dbReference type="Google" id="ProtNLM"/>
    </source>
</evidence>
<evidence type="ECO:0000313" key="2">
    <source>
        <dbReference type="EMBL" id="MBS5520080.1"/>
    </source>
</evidence>
<accession>A0A943EKM3</accession>
<reference evidence="2" key="1">
    <citation type="submission" date="2021-02" db="EMBL/GenBank/DDBJ databases">
        <title>Infant gut strain persistence is associated with maternal origin, phylogeny, and functional potential including surface adhesion and iron acquisition.</title>
        <authorList>
            <person name="Lou Y.C."/>
        </authorList>
    </citation>
    <scope>NUCLEOTIDE SEQUENCE</scope>
    <source>
        <strain evidence="2">L3_106_000M1_dasL3_106_000M1_concoct_15</strain>
    </source>
</reference>
<name>A0A943EKM3_9FIRM</name>